<sequence>MMKVVDPCTDRYNTADNSISVIAYRTILKILVIITEISIKEKLLLRSV</sequence>
<protein>
    <submittedName>
        <fullName evidence="1">Uncharacterized protein</fullName>
    </submittedName>
</protein>
<dbReference type="AlphaFoldDB" id="X1L014"/>
<reference evidence="1" key="1">
    <citation type="journal article" date="2014" name="Front. Microbiol.">
        <title>High frequency of phylogenetically diverse reductive dehalogenase-homologous genes in deep subseafloor sedimentary metagenomes.</title>
        <authorList>
            <person name="Kawai M."/>
            <person name="Futagami T."/>
            <person name="Toyoda A."/>
            <person name="Takaki Y."/>
            <person name="Nishi S."/>
            <person name="Hori S."/>
            <person name="Arai W."/>
            <person name="Tsubouchi T."/>
            <person name="Morono Y."/>
            <person name="Uchiyama I."/>
            <person name="Ito T."/>
            <person name="Fujiyama A."/>
            <person name="Inagaki F."/>
            <person name="Takami H."/>
        </authorList>
    </citation>
    <scope>NUCLEOTIDE SEQUENCE</scope>
    <source>
        <strain evidence="1">Expedition CK06-06</strain>
    </source>
</reference>
<dbReference type="EMBL" id="BARU01045700">
    <property type="protein sequence ID" value="GAH95784.1"/>
    <property type="molecule type" value="Genomic_DNA"/>
</dbReference>
<organism evidence="1">
    <name type="scientific">marine sediment metagenome</name>
    <dbReference type="NCBI Taxonomy" id="412755"/>
    <lineage>
        <taxon>unclassified sequences</taxon>
        <taxon>metagenomes</taxon>
        <taxon>ecological metagenomes</taxon>
    </lineage>
</organism>
<name>X1L014_9ZZZZ</name>
<evidence type="ECO:0000313" key="1">
    <source>
        <dbReference type="EMBL" id="GAH95784.1"/>
    </source>
</evidence>
<proteinExistence type="predicted"/>
<gene>
    <name evidence="1" type="ORF">S03H2_69235</name>
</gene>
<accession>X1L014</accession>
<comment type="caution">
    <text evidence="1">The sequence shown here is derived from an EMBL/GenBank/DDBJ whole genome shotgun (WGS) entry which is preliminary data.</text>
</comment>